<dbReference type="RefSeq" id="WP_044055601.1">
    <property type="nucleotide sequence ID" value="NZ_CALBIY010000053.1"/>
</dbReference>
<reference evidence="9 10" key="2">
    <citation type="journal article" date="2018" name="Nat. Biotechnol.">
        <title>A standardized bacterial taxonomy based on genome phylogeny substantially revises the tree of life.</title>
        <authorList>
            <person name="Parks D.H."/>
            <person name="Chuvochina M."/>
            <person name="Waite D.W."/>
            <person name="Rinke C."/>
            <person name="Skarshewski A."/>
            <person name="Chaumeil P.A."/>
            <person name="Hugenholtz P."/>
        </authorList>
    </citation>
    <scope>NUCLEOTIDE SEQUENCE [LARGE SCALE GENOMIC DNA]</scope>
    <source>
        <strain evidence="7">UBA11621</strain>
        <strain evidence="6">UBA11978</strain>
    </source>
</reference>
<keyword evidence="4" id="KW-0963">Cytoplasm</keyword>
<name>A0A075NVJ5_9ALTE</name>
<comment type="similarity">
    <text evidence="4">Belongs to the Maf family. YhdE subfamily.</text>
</comment>
<dbReference type="KEGG" id="aal:EP13_01220"/>
<evidence type="ECO:0000313" key="9">
    <source>
        <dbReference type="Proteomes" id="UP000263517"/>
    </source>
</evidence>
<feature type="site" description="Important for substrate specificity" evidence="4">
    <location>
        <position position="13"/>
    </location>
</feature>
<dbReference type="Proteomes" id="UP000056090">
    <property type="component" value="Chromosome"/>
</dbReference>
<sequence length="196" mass="20724">MSASLVLASASPRRTALLNQLGIEHQIYPVDIDESAKPEETPEAQVARLAYEKASTALARLASSQTLTQSTVVLASDTLIAFAGKSVGKPKNLEDSRRILSMLSGQQHSVLTAICVANESRQVTQTITTKVTFGALTNAQIDAYWETGEPADKAGSYAIQGIGGQFVIAIEGSASAVVGLPLYETKQLLSEFGVVE</sequence>
<comment type="catalytic activity">
    <reaction evidence="4">
        <text>UTP + H2O = UMP + diphosphate + H(+)</text>
        <dbReference type="Rhea" id="RHEA:29395"/>
        <dbReference type="ChEBI" id="CHEBI:15377"/>
        <dbReference type="ChEBI" id="CHEBI:15378"/>
        <dbReference type="ChEBI" id="CHEBI:33019"/>
        <dbReference type="ChEBI" id="CHEBI:46398"/>
        <dbReference type="ChEBI" id="CHEBI:57865"/>
        <dbReference type="EC" id="3.6.1.9"/>
    </reaction>
</comment>
<dbReference type="GO" id="GO:0005737">
    <property type="term" value="C:cytoplasm"/>
    <property type="evidence" value="ECO:0007669"/>
    <property type="project" value="UniProtKB-SubCell"/>
</dbReference>
<dbReference type="EMBL" id="DONK01000226">
    <property type="protein sequence ID" value="HBU52469.1"/>
    <property type="molecule type" value="Genomic_DNA"/>
</dbReference>
<dbReference type="eggNOG" id="COG0424">
    <property type="taxonomic scope" value="Bacteria"/>
</dbReference>
<feature type="site" description="Important for substrate specificity" evidence="4">
    <location>
        <position position="78"/>
    </location>
</feature>
<dbReference type="Gene3D" id="3.90.950.10">
    <property type="match status" value="1"/>
</dbReference>
<comment type="caution">
    <text evidence="4">Lacks conserved residue(s) required for the propagation of feature annotation.</text>
</comment>
<dbReference type="EC" id="3.6.1.9" evidence="4"/>
<organism evidence="5 8">
    <name type="scientific">Alteromonas australica</name>
    <dbReference type="NCBI Taxonomy" id="589873"/>
    <lineage>
        <taxon>Bacteria</taxon>
        <taxon>Pseudomonadati</taxon>
        <taxon>Pseudomonadota</taxon>
        <taxon>Gammaproteobacteria</taxon>
        <taxon>Alteromonadales</taxon>
        <taxon>Alteromonadaceae</taxon>
        <taxon>Alteromonas/Salinimonas group</taxon>
        <taxon>Alteromonas</taxon>
    </lineage>
</organism>
<evidence type="ECO:0000256" key="3">
    <source>
        <dbReference type="ARBA" id="ARBA00023080"/>
    </source>
</evidence>
<feature type="active site" description="Proton acceptor" evidence="4">
    <location>
        <position position="77"/>
    </location>
</feature>
<dbReference type="EMBL" id="DNAN01000529">
    <property type="protein sequence ID" value="HAW77043.1"/>
    <property type="molecule type" value="Genomic_DNA"/>
</dbReference>
<protein>
    <recommendedName>
        <fullName evidence="4">dTTP/UTP pyrophosphatase</fullName>
        <shortName evidence="4">dTTPase/UTPase</shortName>
        <ecNumber evidence="4">3.6.1.9</ecNumber>
    </recommendedName>
    <alternativeName>
        <fullName evidence="4">Nucleoside triphosphate pyrophosphatase</fullName>
    </alternativeName>
    <alternativeName>
        <fullName evidence="4">Nucleotide pyrophosphatase</fullName>
        <shortName evidence="4">Nucleotide PPase</shortName>
    </alternativeName>
</protein>
<dbReference type="Pfam" id="PF02545">
    <property type="entry name" value="Maf"/>
    <property type="match status" value="1"/>
</dbReference>
<dbReference type="PIRSF" id="PIRSF006305">
    <property type="entry name" value="Maf"/>
    <property type="match status" value="1"/>
</dbReference>
<dbReference type="InterPro" id="IPR029001">
    <property type="entry name" value="ITPase-like_fam"/>
</dbReference>
<dbReference type="GeneID" id="78253568"/>
<dbReference type="PANTHER" id="PTHR43213">
    <property type="entry name" value="BIFUNCTIONAL DTTP/UTP PYROPHOSPHATASE/METHYLTRANSFERASE PROTEIN-RELATED"/>
    <property type="match status" value="1"/>
</dbReference>
<dbReference type="InterPro" id="IPR003697">
    <property type="entry name" value="Maf-like"/>
</dbReference>
<proteinExistence type="inferred from homology"/>
<evidence type="ECO:0000313" key="10">
    <source>
        <dbReference type="Proteomes" id="UP000264779"/>
    </source>
</evidence>
<comment type="function">
    <text evidence="4">Nucleoside triphosphate pyrophosphatase that hydrolyzes dTTP and UTP. May have a dual role in cell division arrest and in preventing the incorporation of modified nucleotides into cellular nucleic acids.</text>
</comment>
<comment type="cofactor">
    <cofactor evidence="1 4">
        <name>a divalent metal cation</name>
        <dbReference type="ChEBI" id="CHEBI:60240"/>
    </cofactor>
</comment>
<keyword evidence="3 4" id="KW-0546">Nucleotide metabolism</keyword>
<dbReference type="GO" id="GO:0047429">
    <property type="term" value="F:nucleoside triphosphate diphosphatase activity"/>
    <property type="evidence" value="ECO:0007669"/>
    <property type="project" value="UniProtKB-EC"/>
</dbReference>
<comment type="subcellular location">
    <subcellularLocation>
        <location evidence="4">Cytoplasm</location>
    </subcellularLocation>
</comment>
<dbReference type="NCBIfam" id="TIGR00172">
    <property type="entry name" value="maf"/>
    <property type="match status" value="1"/>
</dbReference>
<reference evidence="5 8" key="1">
    <citation type="submission" date="2014-06" db="EMBL/GenBank/DDBJ databases">
        <title>Genomes of Alteromonas australica, a world apart.</title>
        <authorList>
            <person name="Gonzaga A."/>
            <person name="Lopez-Perez M."/>
            <person name="Rodriguez-Valera F."/>
        </authorList>
    </citation>
    <scope>NUCLEOTIDE SEQUENCE [LARGE SCALE GENOMIC DNA]</scope>
    <source>
        <strain evidence="5 8">H 17</strain>
    </source>
</reference>
<evidence type="ECO:0000313" key="6">
    <source>
        <dbReference type="EMBL" id="HAW77043.1"/>
    </source>
</evidence>
<dbReference type="SUPFAM" id="SSF52972">
    <property type="entry name" value="ITPase-like"/>
    <property type="match status" value="1"/>
</dbReference>
<dbReference type="Proteomes" id="UP000264779">
    <property type="component" value="Unassembled WGS sequence"/>
</dbReference>
<evidence type="ECO:0000313" key="8">
    <source>
        <dbReference type="Proteomes" id="UP000056090"/>
    </source>
</evidence>
<feature type="site" description="Important for substrate specificity" evidence="4">
    <location>
        <position position="160"/>
    </location>
</feature>
<accession>A0A075NVJ5</accession>
<dbReference type="AlphaFoldDB" id="A0A075NVJ5"/>
<keyword evidence="2 4" id="KW-0378">Hydrolase</keyword>
<dbReference type="PANTHER" id="PTHR43213:SF5">
    <property type="entry name" value="BIFUNCTIONAL DTTP_UTP PYROPHOSPHATASE_METHYLTRANSFERASE PROTEIN-RELATED"/>
    <property type="match status" value="1"/>
</dbReference>
<dbReference type="Proteomes" id="UP000263517">
    <property type="component" value="Unassembled WGS sequence"/>
</dbReference>
<dbReference type="HAMAP" id="MF_00528">
    <property type="entry name" value="Maf"/>
    <property type="match status" value="1"/>
</dbReference>
<gene>
    <name evidence="6" type="ORF">DCW74_15065</name>
    <name evidence="7" type="ORF">DEB45_14535</name>
    <name evidence="5" type="ORF">EP13_01220</name>
</gene>
<keyword evidence="8" id="KW-1185">Reference proteome</keyword>
<evidence type="ECO:0000313" key="7">
    <source>
        <dbReference type="EMBL" id="HBU52469.1"/>
    </source>
</evidence>
<dbReference type="EMBL" id="CP008849">
    <property type="protein sequence ID" value="AIF97428.1"/>
    <property type="molecule type" value="Genomic_DNA"/>
</dbReference>
<evidence type="ECO:0000313" key="5">
    <source>
        <dbReference type="EMBL" id="AIF97428.1"/>
    </source>
</evidence>
<evidence type="ECO:0000256" key="1">
    <source>
        <dbReference type="ARBA" id="ARBA00001968"/>
    </source>
</evidence>
<dbReference type="GO" id="GO:0009117">
    <property type="term" value="P:nucleotide metabolic process"/>
    <property type="evidence" value="ECO:0007669"/>
    <property type="project" value="UniProtKB-KW"/>
</dbReference>
<evidence type="ECO:0000256" key="2">
    <source>
        <dbReference type="ARBA" id="ARBA00022801"/>
    </source>
</evidence>
<evidence type="ECO:0000256" key="4">
    <source>
        <dbReference type="HAMAP-Rule" id="MF_00528"/>
    </source>
</evidence>
<dbReference type="CDD" id="cd00555">
    <property type="entry name" value="Maf"/>
    <property type="match status" value="1"/>
</dbReference>
<dbReference type="STRING" id="589873.EP12_01270"/>
<comment type="catalytic activity">
    <reaction evidence="4">
        <text>dTTP + H2O = dTMP + diphosphate + H(+)</text>
        <dbReference type="Rhea" id="RHEA:28534"/>
        <dbReference type="ChEBI" id="CHEBI:15377"/>
        <dbReference type="ChEBI" id="CHEBI:15378"/>
        <dbReference type="ChEBI" id="CHEBI:33019"/>
        <dbReference type="ChEBI" id="CHEBI:37568"/>
        <dbReference type="ChEBI" id="CHEBI:63528"/>
        <dbReference type="EC" id="3.6.1.9"/>
    </reaction>
</comment>